<evidence type="ECO:0000313" key="2">
    <source>
        <dbReference type="EMBL" id="KAJ7211405.1"/>
    </source>
</evidence>
<dbReference type="InterPro" id="IPR046496">
    <property type="entry name" value="DUF6589"/>
</dbReference>
<sequence>MRRILDAMVASERGKQVFREWVQPTAIEIACETVTTEMDSMVKALSTASSVKQLTPKFLRTWNLNDNVVQPAKTFAPNLVRILFSAINTDRALKRNKKKNSDTALYSIIGQLASRRSQNCSDFAGPMTLFWWKNGASRESLEVLQNLGLSKCFDSAQTIIASVADYCIEDACIEARDPNGFMANWDNVNISTSDFVEQRSGGPAKVQSGTYAILYRIRNPNPRAMAIGPLLSRAEIAPDLDFNLDVCPTLDQSINTYCNFRAYAVRVLFRYNKGFNDYSTILTLQSIPRRRLPDDYMTHQLPVRLSTIEENSIPGNLAVHHDVFVRQLKLTPAELSKKAILSINDQATQALDRGCKAIRAFDMNTFLRAQVFQLGIGLFHLCLNLIWAVLHSHRGHETTEGSLAYFFVILEKARLGGKHPDYHSLLAAFMQILDGLLLDAWRLECGSANLSGFAATKPTPEQILAMADRILSTHAMPERCPSTSPVDDIHGNTRRLIHDLLHVAEVTHAISDGDFGRVEDLLGNLAMIFRGAGSKNYCTEILYFMHNMKYVWKGDGFDELVRDNMIFKMSGGRGKGQGVDMNMEHNIGKIKELFAARGVYGSWDRLANISAAIDRVPGGCHYDWCHLLCPLCMAASLGASYSGTGHKDVDTSDLVWRVARKARELNLNTPQVNREGKATPDLLVVGEAALKSSTLSTFNKKRRELLKGIIEVTEEDVDEIPAMDISINREEES</sequence>
<name>A0AAD6VFP8_9AGAR</name>
<reference evidence="2" key="1">
    <citation type="submission" date="2023-03" db="EMBL/GenBank/DDBJ databases">
        <title>Massive genome expansion in bonnet fungi (Mycena s.s.) driven by repeated elements and novel gene families across ecological guilds.</title>
        <authorList>
            <consortium name="Lawrence Berkeley National Laboratory"/>
            <person name="Harder C.B."/>
            <person name="Miyauchi S."/>
            <person name="Viragh M."/>
            <person name="Kuo A."/>
            <person name="Thoen E."/>
            <person name="Andreopoulos B."/>
            <person name="Lu D."/>
            <person name="Skrede I."/>
            <person name="Drula E."/>
            <person name="Henrissat B."/>
            <person name="Morin E."/>
            <person name="Kohler A."/>
            <person name="Barry K."/>
            <person name="LaButti K."/>
            <person name="Morin E."/>
            <person name="Salamov A."/>
            <person name="Lipzen A."/>
            <person name="Mereny Z."/>
            <person name="Hegedus B."/>
            <person name="Baldrian P."/>
            <person name="Stursova M."/>
            <person name="Weitz H."/>
            <person name="Taylor A."/>
            <person name="Grigoriev I.V."/>
            <person name="Nagy L.G."/>
            <person name="Martin F."/>
            <person name="Kauserud H."/>
        </authorList>
    </citation>
    <scope>NUCLEOTIDE SEQUENCE</scope>
    <source>
        <strain evidence="2">9144</strain>
    </source>
</reference>
<proteinExistence type="predicted"/>
<evidence type="ECO:0000259" key="1">
    <source>
        <dbReference type="Pfam" id="PF20231"/>
    </source>
</evidence>
<comment type="caution">
    <text evidence="2">The sequence shown here is derived from an EMBL/GenBank/DDBJ whole genome shotgun (WGS) entry which is preliminary data.</text>
</comment>
<evidence type="ECO:0000313" key="3">
    <source>
        <dbReference type="Proteomes" id="UP001219525"/>
    </source>
</evidence>
<dbReference type="AlphaFoldDB" id="A0AAD6VFP8"/>
<dbReference type="Proteomes" id="UP001219525">
    <property type="component" value="Unassembled WGS sequence"/>
</dbReference>
<gene>
    <name evidence="2" type="ORF">GGX14DRAFT_362904</name>
</gene>
<feature type="domain" description="DUF6589" evidence="1">
    <location>
        <begin position="239"/>
        <end position="614"/>
    </location>
</feature>
<dbReference type="Pfam" id="PF20231">
    <property type="entry name" value="DUF6589"/>
    <property type="match status" value="1"/>
</dbReference>
<protein>
    <recommendedName>
        <fullName evidence="1">DUF6589 domain-containing protein</fullName>
    </recommendedName>
</protein>
<organism evidence="2 3">
    <name type="scientific">Mycena pura</name>
    <dbReference type="NCBI Taxonomy" id="153505"/>
    <lineage>
        <taxon>Eukaryota</taxon>
        <taxon>Fungi</taxon>
        <taxon>Dikarya</taxon>
        <taxon>Basidiomycota</taxon>
        <taxon>Agaricomycotina</taxon>
        <taxon>Agaricomycetes</taxon>
        <taxon>Agaricomycetidae</taxon>
        <taxon>Agaricales</taxon>
        <taxon>Marasmiineae</taxon>
        <taxon>Mycenaceae</taxon>
        <taxon>Mycena</taxon>
    </lineage>
</organism>
<keyword evidence="3" id="KW-1185">Reference proteome</keyword>
<dbReference type="EMBL" id="JARJCW010000026">
    <property type="protein sequence ID" value="KAJ7211405.1"/>
    <property type="molecule type" value="Genomic_DNA"/>
</dbReference>
<accession>A0AAD6VFP8</accession>